<gene>
    <name evidence="1" type="ORF">DHETER_LOCUS5926</name>
</gene>
<dbReference type="EMBL" id="CAJVPU010007007">
    <property type="protein sequence ID" value="CAG8567758.1"/>
    <property type="molecule type" value="Genomic_DNA"/>
</dbReference>
<feature type="non-terminal residue" evidence="1">
    <location>
        <position position="1"/>
    </location>
</feature>
<evidence type="ECO:0000313" key="2">
    <source>
        <dbReference type="Proteomes" id="UP000789702"/>
    </source>
</evidence>
<evidence type="ECO:0000313" key="1">
    <source>
        <dbReference type="EMBL" id="CAG8567758.1"/>
    </source>
</evidence>
<reference evidence="1" key="1">
    <citation type="submission" date="2021-06" db="EMBL/GenBank/DDBJ databases">
        <authorList>
            <person name="Kallberg Y."/>
            <person name="Tangrot J."/>
            <person name="Rosling A."/>
        </authorList>
    </citation>
    <scope>NUCLEOTIDE SEQUENCE</scope>
    <source>
        <strain evidence="1">IL203A</strain>
    </source>
</reference>
<name>A0ACA9M5R3_9GLOM</name>
<organism evidence="1 2">
    <name type="scientific">Dentiscutata heterogama</name>
    <dbReference type="NCBI Taxonomy" id="1316150"/>
    <lineage>
        <taxon>Eukaryota</taxon>
        <taxon>Fungi</taxon>
        <taxon>Fungi incertae sedis</taxon>
        <taxon>Mucoromycota</taxon>
        <taxon>Glomeromycotina</taxon>
        <taxon>Glomeromycetes</taxon>
        <taxon>Diversisporales</taxon>
        <taxon>Gigasporaceae</taxon>
        <taxon>Dentiscutata</taxon>
    </lineage>
</organism>
<proteinExistence type="predicted"/>
<accession>A0ACA9M5R3</accession>
<keyword evidence="2" id="KW-1185">Reference proteome</keyword>
<comment type="caution">
    <text evidence="1">The sequence shown here is derived from an EMBL/GenBank/DDBJ whole genome shotgun (WGS) entry which is preliminary data.</text>
</comment>
<dbReference type="Proteomes" id="UP000789702">
    <property type="component" value="Unassembled WGS sequence"/>
</dbReference>
<sequence length="72" mass="8515">LSQDFIWIQRANSILSAIVLAGQLYAYLQEQAWLTGLFKLHKNLMVLEKRLSFYFGRDLSIFLLLETQRFFS</sequence>
<protein>
    <submittedName>
        <fullName evidence="1">12650_t:CDS:1</fullName>
    </submittedName>
</protein>